<feature type="compositionally biased region" description="Basic and acidic residues" evidence="5">
    <location>
        <begin position="118"/>
        <end position="221"/>
    </location>
</feature>
<reference evidence="7 8" key="1">
    <citation type="submission" date="2015-07" db="EMBL/GenBank/DDBJ databases">
        <title>The draft genome sequence of Leadbetterella sp. JN14-9.</title>
        <authorList>
            <person name="Liu Y."/>
            <person name="Du J."/>
            <person name="Shao Z."/>
        </authorList>
    </citation>
    <scope>NUCLEOTIDE SEQUENCE [LARGE SCALE GENOMIC DNA]</scope>
    <source>
        <strain evidence="7 8">JN14-9</strain>
    </source>
</reference>
<evidence type="ECO:0000256" key="5">
    <source>
        <dbReference type="SAM" id="MobiDB-lite"/>
    </source>
</evidence>
<dbReference type="SMART" id="SM00363">
    <property type="entry name" value="S4"/>
    <property type="match status" value="1"/>
</dbReference>
<gene>
    <name evidence="7" type="ORF">AFM12_13455</name>
</gene>
<dbReference type="CDD" id="cd00165">
    <property type="entry name" value="S4"/>
    <property type="match status" value="1"/>
</dbReference>
<feature type="compositionally biased region" description="Basic and acidic residues" evidence="5">
    <location>
        <begin position="1"/>
        <end position="111"/>
    </location>
</feature>
<evidence type="ECO:0000259" key="6">
    <source>
        <dbReference type="SMART" id="SM00363"/>
    </source>
</evidence>
<dbReference type="Proteomes" id="UP000050454">
    <property type="component" value="Unassembled WGS sequence"/>
</dbReference>
<dbReference type="OrthoDB" id="1012272at2"/>
<keyword evidence="2 4" id="KW-0413">Isomerase</keyword>
<dbReference type="STRING" id="1605367.AFM12_13455"/>
<comment type="similarity">
    <text evidence="1 4">Belongs to the pseudouridine synthase RsuA family.</text>
</comment>
<accession>A0A0P7BZ79</accession>
<dbReference type="InterPro" id="IPR000748">
    <property type="entry name" value="PsdUridine_synth_RsuA/RluB/E/F"/>
</dbReference>
<evidence type="ECO:0000256" key="1">
    <source>
        <dbReference type="ARBA" id="ARBA00008348"/>
    </source>
</evidence>
<evidence type="ECO:0000256" key="3">
    <source>
        <dbReference type="PROSITE-ProRule" id="PRU00182"/>
    </source>
</evidence>
<dbReference type="InterPro" id="IPR042092">
    <property type="entry name" value="PsdUridine_s_RsuA/RluB/E/F_cat"/>
</dbReference>
<dbReference type="Gene3D" id="3.30.70.580">
    <property type="entry name" value="Pseudouridine synthase I, catalytic domain, N-terminal subdomain"/>
    <property type="match status" value="1"/>
</dbReference>
<dbReference type="RefSeq" id="WP_082391341.1">
    <property type="nucleotide sequence ID" value="NZ_JXSZ01000010.1"/>
</dbReference>
<dbReference type="InterPro" id="IPR020103">
    <property type="entry name" value="PsdUridine_synth_cat_dom_sf"/>
</dbReference>
<evidence type="ECO:0000313" key="8">
    <source>
        <dbReference type="Proteomes" id="UP000050454"/>
    </source>
</evidence>
<name>A0A0P7BZ79_9BACT</name>
<dbReference type="Gene3D" id="3.30.70.1560">
    <property type="entry name" value="Alpha-L RNA-binding motif"/>
    <property type="match status" value="1"/>
</dbReference>
<protein>
    <recommendedName>
        <fullName evidence="4">Pseudouridine synthase</fullName>
        <ecNumber evidence="4">5.4.99.-</ecNumber>
    </recommendedName>
</protein>
<dbReference type="PROSITE" id="PS50889">
    <property type="entry name" value="S4"/>
    <property type="match status" value="1"/>
</dbReference>
<dbReference type="GO" id="GO:0000455">
    <property type="term" value="P:enzyme-directed rRNA pseudouridine synthesis"/>
    <property type="evidence" value="ECO:0007669"/>
    <property type="project" value="UniProtKB-ARBA"/>
</dbReference>
<dbReference type="EC" id="5.4.99.-" evidence="4"/>
<dbReference type="InterPro" id="IPR006145">
    <property type="entry name" value="PsdUridine_synth_RsuA/RluA"/>
</dbReference>
<dbReference type="PATRIC" id="fig|1605367.3.peg.84"/>
<dbReference type="EMBL" id="LGTQ01000010">
    <property type="protein sequence ID" value="KPM47510.1"/>
    <property type="molecule type" value="Genomic_DNA"/>
</dbReference>
<dbReference type="SUPFAM" id="SSF55120">
    <property type="entry name" value="Pseudouridine synthase"/>
    <property type="match status" value="1"/>
</dbReference>
<keyword evidence="3" id="KW-0694">RNA-binding</keyword>
<organism evidence="7 8">
    <name type="scientific">Jiulongibacter sediminis</name>
    <dbReference type="NCBI Taxonomy" id="1605367"/>
    <lineage>
        <taxon>Bacteria</taxon>
        <taxon>Pseudomonadati</taxon>
        <taxon>Bacteroidota</taxon>
        <taxon>Cytophagia</taxon>
        <taxon>Cytophagales</taxon>
        <taxon>Leadbetterellaceae</taxon>
        <taxon>Jiulongibacter</taxon>
    </lineage>
</organism>
<dbReference type="InterPro" id="IPR002942">
    <property type="entry name" value="S4_RNA-bd"/>
</dbReference>
<dbReference type="NCBIfam" id="TIGR00093">
    <property type="entry name" value="pseudouridine synthase"/>
    <property type="match status" value="1"/>
</dbReference>
<sequence>MAKDFDKNRDERKDNKSGKGENKSFRKFDKKGESSFKKFSNDDRKSGQKKFDRNESFGDRKPGFKKFSKDDNQSEGRRGGQKRFDRDNRDSEGEKRSGFKKFDGEKREGGFKKFGKGSGDRREGGFRRDNAEDSRRFDDRKPSFKKFDKDRKPGGFKKYDRDNSEGSEDKPRFDRKPGFKKFDGEERKTGFRKFGGDRRDSGKDRQVGMKRPPRYDEESLKRKAPFRAKKNIEENAKPDDEDIRLNKYIANSGLCSRREADELIASGMIKVNGKVVTEMGYKVKDSDTVKYGKDVLSRERMMYILLNKPKDFITTMDDPEERRTVMDLVAGACKERVYPVGRLDRNTTGLLLLTNDGELTEKLTHPSGNVRKIYQAELDKPFSEEHFDLLKVGIELEDGFIKPDQLAYVTPDAEVVGIEIHSGKNRIVRRIFEHLGYEVTKLDRTTFGGLTKKDLPRGKWRFLSEKEVIMLKYLL</sequence>
<dbReference type="SUPFAM" id="SSF55174">
    <property type="entry name" value="Alpha-L RNA-binding motif"/>
    <property type="match status" value="1"/>
</dbReference>
<dbReference type="PROSITE" id="PS01149">
    <property type="entry name" value="PSI_RSU"/>
    <property type="match status" value="1"/>
</dbReference>
<dbReference type="InterPro" id="IPR020094">
    <property type="entry name" value="TruA/RsuA/RluB/E/F_N"/>
</dbReference>
<dbReference type="InterPro" id="IPR018496">
    <property type="entry name" value="PsdUridine_synth_RsuA/RluB_CS"/>
</dbReference>
<dbReference type="CDD" id="cd02870">
    <property type="entry name" value="PseudoU_synth_RsuA_like"/>
    <property type="match status" value="1"/>
</dbReference>
<dbReference type="InterPro" id="IPR050343">
    <property type="entry name" value="RsuA_PseudoU_synthase"/>
</dbReference>
<dbReference type="PANTHER" id="PTHR47683">
    <property type="entry name" value="PSEUDOURIDINE SYNTHASE FAMILY PROTEIN-RELATED"/>
    <property type="match status" value="1"/>
</dbReference>
<dbReference type="GO" id="GO:0120159">
    <property type="term" value="F:rRNA pseudouridine synthase activity"/>
    <property type="evidence" value="ECO:0007669"/>
    <property type="project" value="UniProtKB-ARBA"/>
</dbReference>
<evidence type="ECO:0000256" key="4">
    <source>
        <dbReference type="RuleBase" id="RU003887"/>
    </source>
</evidence>
<dbReference type="Pfam" id="PF00849">
    <property type="entry name" value="PseudoU_synth_2"/>
    <property type="match status" value="1"/>
</dbReference>
<evidence type="ECO:0000256" key="2">
    <source>
        <dbReference type="ARBA" id="ARBA00023235"/>
    </source>
</evidence>
<dbReference type="Pfam" id="PF01479">
    <property type="entry name" value="S4"/>
    <property type="match status" value="1"/>
</dbReference>
<dbReference type="FunFam" id="3.10.290.10:FF:000003">
    <property type="entry name" value="Pseudouridine synthase"/>
    <property type="match status" value="1"/>
</dbReference>
<dbReference type="AlphaFoldDB" id="A0A0P7BZ79"/>
<feature type="region of interest" description="Disordered" evidence="5">
    <location>
        <begin position="1"/>
        <end position="235"/>
    </location>
</feature>
<dbReference type="InterPro" id="IPR036986">
    <property type="entry name" value="S4_RNA-bd_sf"/>
</dbReference>
<proteinExistence type="inferred from homology"/>
<evidence type="ECO:0000313" key="7">
    <source>
        <dbReference type="EMBL" id="KPM47510.1"/>
    </source>
</evidence>
<feature type="domain" description="RNA-binding S4" evidence="6">
    <location>
        <begin position="243"/>
        <end position="301"/>
    </location>
</feature>
<comment type="caution">
    <text evidence="7">The sequence shown here is derived from an EMBL/GenBank/DDBJ whole genome shotgun (WGS) entry which is preliminary data.</text>
</comment>
<keyword evidence="8" id="KW-1185">Reference proteome</keyword>
<dbReference type="Gene3D" id="3.10.290.10">
    <property type="entry name" value="RNA-binding S4 domain"/>
    <property type="match status" value="1"/>
</dbReference>
<dbReference type="GO" id="GO:0003723">
    <property type="term" value="F:RNA binding"/>
    <property type="evidence" value="ECO:0007669"/>
    <property type="project" value="UniProtKB-KW"/>
</dbReference>
<dbReference type="PANTHER" id="PTHR47683:SF2">
    <property type="entry name" value="RNA-BINDING S4 DOMAIN-CONTAINING PROTEIN"/>
    <property type="match status" value="1"/>
</dbReference>